<feature type="transmembrane region" description="Helical" evidence="1">
    <location>
        <begin position="77"/>
        <end position="102"/>
    </location>
</feature>
<dbReference type="Proteomes" id="UP000307440">
    <property type="component" value="Unassembled WGS sequence"/>
</dbReference>
<gene>
    <name evidence="2" type="ORF">FA15DRAFT_671979</name>
</gene>
<accession>A0A5C3KPG9</accession>
<organism evidence="2 3">
    <name type="scientific">Coprinopsis marcescibilis</name>
    <name type="common">Agaric fungus</name>
    <name type="synonym">Psathyrella marcescibilis</name>
    <dbReference type="NCBI Taxonomy" id="230819"/>
    <lineage>
        <taxon>Eukaryota</taxon>
        <taxon>Fungi</taxon>
        <taxon>Dikarya</taxon>
        <taxon>Basidiomycota</taxon>
        <taxon>Agaricomycotina</taxon>
        <taxon>Agaricomycetes</taxon>
        <taxon>Agaricomycetidae</taxon>
        <taxon>Agaricales</taxon>
        <taxon>Agaricineae</taxon>
        <taxon>Psathyrellaceae</taxon>
        <taxon>Coprinopsis</taxon>
    </lineage>
</organism>
<dbReference type="EMBL" id="ML210252">
    <property type="protein sequence ID" value="TFK22027.1"/>
    <property type="molecule type" value="Genomic_DNA"/>
</dbReference>
<evidence type="ECO:0000313" key="2">
    <source>
        <dbReference type="EMBL" id="TFK22027.1"/>
    </source>
</evidence>
<keyword evidence="3" id="KW-1185">Reference proteome</keyword>
<evidence type="ECO:0000256" key="1">
    <source>
        <dbReference type="SAM" id="Phobius"/>
    </source>
</evidence>
<reference evidence="2 3" key="1">
    <citation type="journal article" date="2019" name="Nat. Ecol. Evol.">
        <title>Megaphylogeny resolves global patterns of mushroom evolution.</title>
        <authorList>
            <person name="Varga T."/>
            <person name="Krizsan K."/>
            <person name="Foldi C."/>
            <person name="Dima B."/>
            <person name="Sanchez-Garcia M."/>
            <person name="Sanchez-Ramirez S."/>
            <person name="Szollosi G.J."/>
            <person name="Szarkandi J.G."/>
            <person name="Papp V."/>
            <person name="Albert L."/>
            <person name="Andreopoulos W."/>
            <person name="Angelini C."/>
            <person name="Antonin V."/>
            <person name="Barry K.W."/>
            <person name="Bougher N.L."/>
            <person name="Buchanan P."/>
            <person name="Buyck B."/>
            <person name="Bense V."/>
            <person name="Catcheside P."/>
            <person name="Chovatia M."/>
            <person name="Cooper J."/>
            <person name="Damon W."/>
            <person name="Desjardin D."/>
            <person name="Finy P."/>
            <person name="Geml J."/>
            <person name="Haridas S."/>
            <person name="Hughes K."/>
            <person name="Justo A."/>
            <person name="Karasinski D."/>
            <person name="Kautmanova I."/>
            <person name="Kiss B."/>
            <person name="Kocsube S."/>
            <person name="Kotiranta H."/>
            <person name="LaButti K.M."/>
            <person name="Lechner B.E."/>
            <person name="Liimatainen K."/>
            <person name="Lipzen A."/>
            <person name="Lukacs Z."/>
            <person name="Mihaltcheva S."/>
            <person name="Morgado L.N."/>
            <person name="Niskanen T."/>
            <person name="Noordeloos M.E."/>
            <person name="Ohm R.A."/>
            <person name="Ortiz-Santana B."/>
            <person name="Ovrebo C."/>
            <person name="Racz N."/>
            <person name="Riley R."/>
            <person name="Savchenko A."/>
            <person name="Shiryaev A."/>
            <person name="Soop K."/>
            <person name="Spirin V."/>
            <person name="Szebenyi C."/>
            <person name="Tomsovsky M."/>
            <person name="Tulloss R.E."/>
            <person name="Uehling J."/>
            <person name="Grigoriev I.V."/>
            <person name="Vagvolgyi C."/>
            <person name="Papp T."/>
            <person name="Martin F.M."/>
            <person name="Miettinen O."/>
            <person name="Hibbett D.S."/>
            <person name="Nagy L.G."/>
        </authorList>
    </citation>
    <scope>NUCLEOTIDE SEQUENCE [LARGE SCALE GENOMIC DNA]</scope>
    <source>
        <strain evidence="2 3">CBS 121175</strain>
    </source>
</reference>
<feature type="transmembrane region" description="Helical" evidence="1">
    <location>
        <begin position="161"/>
        <end position="180"/>
    </location>
</feature>
<name>A0A5C3KPG9_COPMA</name>
<keyword evidence="1" id="KW-0472">Membrane</keyword>
<evidence type="ECO:0000313" key="3">
    <source>
        <dbReference type="Proteomes" id="UP000307440"/>
    </source>
</evidence>
<sequence>MSSENVLPWLFETDYSSSVLGGGAVLVIVLLHLAAIAGSGGWTYLWYSSIVDQWNGNTPTETGDQRRFGMSPILFKVYWTLISSVMGVGIGVVAGCVALFSLSGIVGPPLLELTWQASQSVRMFVRRSSGGEEEDQHIYRNFNEWYTSLTLPDFLAYPSPALQMLYTCILVVLGILLYLLAHAMAGALAAGWTLLWFSGLSSIWEVRADLSWYIAPFIVLWGVGACIAMALGTMGCIYILVAFFSPLGGRGHLFLPTPGFNYKRL</sequence>
<keyword evidence="1" id="KW-0812">Transmembrane</keyword>
<proteinExistence type="predicted"/>
<feature type="transmembrane region" description="Helical" evidence="1">
    <location>
        <begin position="210"/>
        <end position="243"/>
    </location>
</feature>
<dbReference type="AlphaFoldDB" id="A0A5C3KPG9"/>
<keyword evidence="1" id="KW-1133">Transmembrane helix</keyword>
<feature type="transmembrane region" description="Helical" evidence="1">
    <location>
        <begin position="20"/>
        <end position="47"/>
    </location>
</feature>
<feature type="transmembrane region" description="Helical" evidence="1">
    <location>
        <begin position="187"/>
        <end position="204"/>
    </location>
</feature>
<protein>
    <submittedName>
        <fullName evidence="2">Uncharacterized protein</fullName>
    </submittedName>
</protein>